<dbReference type="NCBIfam" id="TIGR04529">
    <property type="entry name" value="MTB_hemophore"/>
    <property type="match status" value="1"/>
</dbReference>
<keyword evidence="2" id="KW-1185">Reference proteome</keyword>
<dbReference type="RefSeq" id="WP_085094666.1">
    <property type="nucleotide sequence ID" value="NZ_AP022603.1"/>
</dbReference>
<dbReference type="STRING" id="1793.AWC04_07415"/>
<dbReference type="InterPro" id="IPR032407">
    <property type="entry name" value="MHB"/>
</dbReference>
<dbReference type="EMBL" id="LQOJ01000027">
    <property type="protein sequence ID" value="ORV05099.1"/>
    <property type="molecule type" value="Genomic_DNA"/>
</dbReference>
<name>A0A1X1RGE9_MYCFA</name>
<dbReference type="Proteomes" id="UP000193484">
    <property type="component" value="Unassembled WGS sequence"/>
</dbReference>
<dbReference type="AlphaFoldDB" id="A0A1X1RGE9"/>
<accession>A0A1X1RGE9</accession>
<gene>
    <name evidence="1" type="ORF">AWC04_07415</name>
</gene>
<evidence type="ECO:0000313" key="2">
    <source>
        <dbReference type="Proteomes" id="UP000193484"/>
    </source>
</evidence>
<organism evidence="1 2">
    <name type="scientific">Mycolicibacterium fallax</name>
    <name type="common">Mycobacterium fallax</name>
    <dbReference type="NCBI Taxonomy" id="1793"/>
    <lineage>
        <taxon>Bacteria</taxon>
        <taxon>Bacillati</taxon>
        <taxon>Actinomycetota</taxon>
        <taxon>Actinomycetes</taxon>
        <taxon>Mycobacteriales</taxon>
        <taxon>Mycobacteriaceae</taxon>
        <taxon>Mycolicibacterium</taxon>
    </lineage>
</organism>
<protein>
    <submittedName>
        <fullName evidence="1">Uncharacterized protein</fullName>
    </submittedName>
</protein>
<comment type="caution">
    <text evidence="1">The sequence shown here is derived from an EMBL/GenBank/DDBJ whole genome shotgun (WGS) entry which is preliminary data.</text>
</comment>
<evidence type="ECO:0000313" key="1">
    <source>
        <dbReference type="EMBL" id="ORV05099.1"/>
    </source>
</evidence>
<dbReference type="GO" id="GO:0020037">
    <property type="term" value="F:heme binding"/>
    <property type="evidence" value="ECO:0007669"/>
    <property type="project" value="InterPro"/>
</dbReference>
<proteinExistence type="predicted"/>
<reference evidence="1 2" key="1">
    <citation type="submission" date="2016-01" db="EMBL/GenBank/DDBJ databases">
        <title>The new phylogeny of the genus Mycobacterium.</title>
        <authorList>
            <person name="Tarcisio F."/>
            <person name="Conor M."/>
            <person name="Antonella G."/>
            <person name="Elisabetta G."/>
            <person name="Giulia F.S."/>
            <person name="Sara T."/>
            <person name="Anna F."/>
            <person name="Clotilde B."/>
            <person name="Roberto B."/>
            <person name="Veronica D.S."/>
            <person name="Fabio R."/>
            <person name="Monica P."/>
            <person name="Olivier J."/>
            <person name="Enrico T."/>
            <person name="Nicola S."/>
        </authorList>
    </citation>
    <scope>NUCLEOTIDE SEQUENCE [LARGE SCALE GENOMIC DNA]</scope>
    <source>
        <strain evidence="1 2">DSM 44179</strain>
    </source>
</reference>
<dbReference type="OrthoDB" id="4563701at2"/>
<sequence length="108" mass="10984">MIKNLIVAAGAAVAGLCLSGGLASAAPDYDAIANSTCSYPQVIAALNSESPATASELNSSPLATGWLQNLVAAPPEQRRVMMDQVAGFPGMAEYTGVINQVAGSCHNY</sequence>